<dbReference type="SUPFAM" id="SSF160443">
    <property type="entry name" value="SMR domain-like"/>
    <property type="match status" value="1"/>
</dbReference>
<dbReference type="InterPro" id="IPR002625">
    <property type="entry name" value="Smr_dom"/>
</dbReference>
<evidence type="ECO:0000313" key="4">
    <source>
        <dbReference type="EMBL" id="PIL35817.1"/>
    </source>
</evidence>
<dbReference type="Proteomes" id="UP000230002">
    <property type="component" value="Unassembled WGS sequence"/>
</dbReference>
<feature type="region of interest" description="Disordered" evidence="2">
    <location>
        <begin position="316"/>
        <end position="396"/>
    </location>
</feature>
<dbReference type="Gene3D" id="3.30.1370.110">
    <property type="match status" value="1"/>
</dbReference>
<feature type="compositionally biased region" description="Low complexity" evidence="2">
    <location>
        <begin position="216"/>
        <end position="232"/>
    </location>
</feature>
<evidence type="ECO:0000256" key="2">
    <source>
        <dbReference type="SAM" id="MobiDB-lite"/>
    </source>
</evidence>
<accession>A0A2G8SPW6</accession>
<feature type="region of interest" description="Disordered" evidence="2">
    <location>
        <begin position="123"/>
        <end position="281"/>
    </location>
</feature>
<keyword evidence="5" id="KW-1185">Reference proteome</keyword>
<gene>
    <name evidence="4" type="ORF">GSI_01477</name>
</gene>
<dbReference type="OrthoDB" id="3231855at2759"/>
<dbReference type="InterPro" id="IPR036063">
    <property type="entry name" value="Smr_dom_sf"/>
</dbReference>
<reference evidence="4 5" key="1">
    <citation type="journal article" date="2015" name="Sci. Rep.">
        <title>Chromosome-level genome map provides insights into diverse defense mechanisms in the medicinal fungus Ganoderma sinense.</title>
        <authorList>
            <person name="Zhu Y."/>
            <person name="Xu J."/>
            <person name="Sun C."/>
            <person name="Zhou S."/>
            <person name="Xu H."/>
            <person name="Nelson D.R."/>
            <person name="Qian J."/>
            <person name="Song J."/>
            <person name="Luo H."/>
            <person name="Xiang L."/>
            <person name="Li Y."/>
            <person name="Xu Z."/>
            <person name="Ji A."/>
            <person name="Wang L."/>
            <person name="Lu S."/>
            <person name="Hayward A."/>
            <person name="Sun W."/>
            <person name="Li X."/>
            <person name="Schwartz D.C."/>
            <person name="Wang Y."/>
            <person name="Chen S."/>
        </authorList>
    </citation>
    <scope>NUCLEOTIDE SEQUENCE [LARGE SCALE GENOMIC DNA]</scope>
    <source>
        <strain evidence="4 5">ZZ0214-1</strain>
    </source>
</reference>
<evidence type="ECO:0000256" key="1">
    <source>
        <dbReference type="SAM" id="Coils"/>
    </source>
</evidence>
<dbReference type="AlphaFoldDB" id="A0A2G8SPW6"/>
<comment type="caution">
    <text evidence="4">The sequence shown here is derived from an EMBL/GenBank/DDBJ whole genome shotgun (WGS) entry which is preliminary data.</text>
</comment>
<dbReference type="InterPro" id="IPR053020">
    <property type="entry name" value="Smr_domain_protein"/>
</dbReference>
<dbReference type="PROSITE" id="PS50828">
    <property type="entry name" value="SMR"/>
    <property type="match status" value="1"/>
</dbReference>
<dbReference type="EMBL" id="AYKW01000002">
    <property type="protein sequence ID" value="PIL35817.1"/>
    <property type="molecule type" value="Genomic_DNA"/>
</dbReference>
<dbReference type="SMART" id="SM00463">
    <property type="entry name" value="SMR"/>
    <property type="match status" value="1"/>
</dbReference>
<evidence type="ECO:0000313" key="5">
    <source>
        <dbReference type="Proteomes" id="UP000230002"/>
    </source>
</evidence>
<feature type="compositionally biased region" description="Polar residues" evidence="2">
    <location>
        <begin position="511"/>
        <end position="522"/>
    </location>
</feature>
<feature type="compositionally biased region" description="Low complexity" evidence="2">
    <location>
        <begin position="383"/>
        <end position="396"/>
    </location>
</feature>
<feature type="compositionally biased region" description="Low complexity" evidence="2">
    <location>
        <begin position="262"/>
        <end position="281"/>
    </location>
</feature>
<protein>
    <recommendedName>
        <fullName evidence="3">Smr domain-containing protein</fullName>
    </recommendedName>
</protein>
<feature type="compositionally biased region" description="Low complexity" evidence="2">
    <location>
        <begin position="144"/>
        <end position="158"/>
    </location>
</feature>
<dbReference type="PANTHER" id="PTHR47417">
    <property type="entry name" value="SMR DOMAIN-CONTAINING PROTEIN YPL199C"/>
    <property type="match status" value="1"/>
</dbReference>
<organism evidence="4 5">
    <name type="scientific">Ganoderma sinense ZZ0214-1</name>
    <dbReference type="NCBI Taxonomy" id="1077348"/>
    <lineage>
        <taxon>Eukaryota</taxon>
        <taxon>Fungi</taxon>
        <taxon>Dikarya</taxon>
        <taxon>Basidiomycota</taxon>
        <taxon>Agaricomycotina</taxon>
        <taxon>Agaricomycetes</taxon>
        <taxon>Polyporales</taxon>
        <taxon>Polyporaceae</taxon>
        <taxon>Ganoderma</taxon>
    </lineage>
</organism>
<feature type="coiled-coil region" evidence="1">
    <location>
        <begin position="534"/>
        <end position="587"/>
    </location>
</feature>
<dbReference type="Pfam" id="PF01713">
    <property type="entry name" value="Smr"/>
    <property type="match status" value="1"/>
</dbReference>
<name>A0A2G8SPW6_9APHY</name>
<feature type="compositionally biased region" description="Gly residues" evidence="2">
    <location>
        <begin position="472"/>
        <end position="488"/>
    </location>
</feature>
<feature type="domain" description="Smr" evidence="3">
    <location>
        <begin position="605"/>
        <end position="681"/>
    </location>
</feature>
<feature type="region of interest" description="Disordered" evidence="2">
    <location>
        <begin position="426"/>
        <end position="528"/>
    </location>
</feature>
<proteinExistence type="predicted"/>
<dbReference type="STRING" id="1077348.A0A2G8SPW6"/>
<feature type="compositionally biased region" description="Polar residues" evidence="2">
    <location>
        <begin position="205"/>
        <end position="215"/>
    </location>
</feature>
<dbReference type="PANTHER" id="PTHR47417:SF1">
    <property type="entry name" value="SMR DOMAIN-CONTAINING PROTEIN YPL199C"/>
    <property type="match status" value="1"/>
</dbReference>
<keyword evidence="1" id="KW-0175">Coiled coil</keyword>
<evidence type="ECO:0000259" key="3">
    <source>
        <dbReference type="PROSITE" id="PS50828"/>
    </source>
</evidence>
<sequence length="695" mass="74930">MDSLLAIGVGLGLRALIDSVTHHNHRVNGSLVGLWEGAVLRHFITKHPSTFDPYIAYGFRLLADLLWTQSWMRLVIVVLWTFMGMLLSDVGVDLSADRRFRRLTRTLRYTVIYPLLRQFSSSRRSSSSSSAGPSHAQYYQVPGTTSTTSTAHSPATQARSPTDVSAPPRSATPGPRRPALRVPGSFSDRTSETDTDATRPPPISRENSSTSQRDGSVTSRSSSSRTPSVTFSDPLVSQTRPLTRADTIRRTPSNTVHPSIASVLSPPSSVGSPPATVIRPPISRVPRPILTTAPAVPTPPPVRPRSPELEYVSVPAIPEPTHPLRPVLSDDEPSLRSGLTTPRSDRSRPDANLYSPPPVNSGLTTPDRSYANLPHSATPVPYGTSSASSTATGGTEATAAPLPIRIQEPEADAEQVQASLLHPGLLPDIPTPQPSPGVVQPAEYLPSPSPEDKKAPLPIRMPEPDLSATLGAGAGVGSGGVGGGGGEGNRMTMSEPPPAYEQTPGQEEMDSGSNTPAQSVLSHSGDRQRLLQRAESFRSTADEVDKRRSQLKRELEEARRGRDHWAAFKLKHEVERAEKETKELHAKAARRFYQAHNLKPEPQTIDVHRLKVTEAQEKVEQALYDAVVTGVPELRIITGRGNHSKGGIPRLKLAIIGAMEDYHIDVYTDPNNSGVLIINPPSNPRLNVAGPSTSS</sequence>